<proteinExistence type="predicted"/>
<evidence type="ECO:0000313" key="2">
    <source>
        <dbReference type="Proteomes" id="UP001303222"/>
    </source>
</evidence>
<keyword evidence="2" id="KW-1185">Reference proteome</keyword>
<accession>A0AAN6SB60</accession>
<protein>
    <recommendedName>
        <fullName evidence="3">DUF4939 domain-containing protein</fullName>
    </recommendedName>
</protein>
<comment type="caution">
    <text evidence="1">The sequence shown here is derived from an EMBL/GenBank/DDBJ whole genome shotgun (WGS) entry which is preliminary data.</text>
</comment>
<reference evidence="1" key="1">
    <citation type="journal article" date="2023" name="Mol. Phylogenet. Evol.">
        <title>Genome-scale phylogeny and comparative genomics of the fungal order Sordariales.</title>
        <authorList>
            <person name="Hensen N."/>
            <person name="Bonometti L."/>
            <person name="Westerberg I."/>
            <person name="Brannstrom I.O."/>
            <person name="Guillou S."/>
            <person name="Cros-Aarteil S."/>
            <person name="Calhoun S."/>
            <person name="Haridas S."/>
            <person name="Kuo A."/>
            <person name="Mondo S."/>
            <person name="Pangilinan J."/>
            <person name="Riley R."/>
            <person name="LaButti K."/>
            <person name="Andreopoulos B."/>
            <person name="Lipzen A."/>
            <person name="Chen C."/>
            <person name="Yan M."/>
            <person name="Daum C."/>
            <person name="Ng V."/>
            <person name="Clum A."/>
            <person name="Steindorff A."/>
            <person name="Ohm R.A."/>
            <person name="Martin F."/>
            <person name="Silar P."/>
            <person name="Natvig D.O."/>
            <person name="Lalanne C."/>
            <person name="Gautier V."/>
            <person name="Ament-Velasquez S.L."/>
            <person name="Kruys A."/>
            <person name="Hutchinson M.I."/>
            <person name="Powell A.J."/>
            <person name="Barry K."/>
            <person name="Miller A.N."/>
            <person name="Grigoriev I.V."/>
            <person name="Debuchy R."/>
            <person name="Gladieux P."/>
            <person name="Hiltunen Thoren M."/>
            <person name="Johannesson H."/>
        </authorList>
    </citation>
    <scope>NUCLEOTIDE SEQUENCE</scope>
    <source>
        <strain evidence="1">CBS 626.80</strain>
    </source>
</reference>
<evidence type="ECO:0000313" key="1">
    <source>
        <dbReference type="EMBL" id="KAK3946728.1"/>
    </source>
</evidence>
<reference evidence="1" key="2">
    <citation type="submission" date="2023-06" db="EMBL/GenBank/DDBJ databases">
        <authorList>
            <consortium name="Lawrence Berkeley National Laboratory"/>
            <person name="Mondo S.J."/>
            <person name="Hensen N."/>
            <person name="Bonometti L."/>
            <person name="Westerberg I."/>
            <person name="Brannstrom I.O."/>
            <person name="Guillou S."/>
            <person name="Cros-Aarteil S."/>
            <person name="Calhoun S."/>
            <person name="Haridas S."/>
            <person name="Kuo A."/>
            <person name="Pangilinan J."/>
            <person name="Riley R."/>
            <person name="Labutti K."/>
            <person name="Andreopoulos B."/>
            <person name="Lipzen A."/>
            <person name="Chen C."/>
            <person name="Yanf M."/>
            <person name="Daum C."/>
            <person name="Ng V."/>
            <person name="Clum A."/>
            <person name="Steindorff A."/>
            <person name="Ohm R."/>
            <person name="Martin F."/>
            <person name="Silar P."/>
            <person name="Natvig D."/>
            <person name="Lalanne C."/>
            <person name="Gautier V."/>
            <person name="Ament-Velasquez S.L."/>
            <person name="Kruys A."/>
            <person name="Hutchinson M.I."/>
            <person name="Powell A.J."/>
            <person name="Barry K."/>
            <person name="Miller A.N."/>
            <person name="Grigoriev I.V."/>
            <person name="Debuchy R."/>
            <person name="Gladieux P."/>
            <person name="Thoren M.H."/>
            <person name="Johannesson H."/>
        </authorList>
    </citation>
    <scope>NUCLEOTIDE SEQUENCE</scope>
    <source>
        <strain evidence="1">CBS 626.80</strain>
    </source>
</reference>
<organism evidence="1 2">
    <name type="scientific">Pseudoneurospora amorphoporcata</name>
    <dbReference type="NCBI Taxonomy" id="241081"/>
    <lineage>
        <taxon>Eukaryota</taxon>
        <taxon>Fungi</taxon>
        <taxon>Dikarya</taxon>
        <taxon>Ascomycota</taxon>
        <taxon>Pezizomycotina</taxon>
        <taxon>Sordariomycetes</taxon>
        <taxon>Sordariomycetidae</taxon>
        <taxon>Sordariales</taxon>
        <taxon>Sordariaceae</taxon>
        <taxon>Pseudoneurospora</taxon>
    </lineage>
</organism>
<dbReference type="Proteomes" id="UP001303222">
    <property type="component" value="Unassembled WGS sequence"/>
</dbReference>
<dbReference type="EMBL" id="MU859548">
    <property type="protein sequence ID" value="KAK3946728.1"/>
    <property type="molecule type" value="Genomic_DNA"/>
</dbReference>
<dbReference type="AlphaFoldDB" id="A0AAN6SB60"/>
<evidence type="ECO:0008006" key="3">
    <source>
        <dbReference type="Google" id="ProtNLM"/>
    </source>
</evidence>
<gene>
    <name evidence="1" type="ORF">QBC32DRAFT_388240</name>
</gene>
<sequence>MAAELLAREKARTRKATLVPAITKDIDEAELRNIINILRVKINDLEAVQIIPAFSTVKSTIKLNVPPKFDGTKKEDLQGFLTQVRANLSFTHTVDPVQQVLYAASYLTGKALEWFQPT</sequence>
<name>A0AAN6SB60_9PEZI</name>